<keyword evidence="4" id="KW-1185">Reference proteome</keyword>
<evidence type="ECO:0000313" key="3">
    <source>
        <dbReference type="EMBL" id="AGT44035.1"/>
    </source>
</evidence>
<dbReference type="STRING" id="1291379.TPE_1540"/>
<dbReference type="EMBL" id="CP004120">
    <property type="protein sequence ID" value="AGT44035.1"/>
    <property type="molecule type" value="Genomic_DNA"/>
</dbReference>
<accession>S5ZUY8</accession>
<dbReference type="PATRIC" id="fig|1291379.3.peg.1524"/>
<dbReference type="GeneID" id="301090098"/>
<dbReference type="InterPro" id="IPR006976">
    <property type="entry name" value="VanZ-like"/>
</dbReference>
<dbReference type="KEGG" id="tped:TPE_1540"/>
<dbReference type="RefSeq" id="WP_020965334.1">
    <property type="nucleotide sequence ID" value="NC_022097.1"/>
</dbReference>
<organism evidence="3 4">
    <name type="scientific">Treponema pedis str. T A4</name>
    <dbReference type="NCBI Taxonomy" id="1291379"/>
    <lineage>
        <taxon>Bacteria</taxon>
        <taxon>Pseudomonadati</taxon>
        <taxon>Spirochaetota</taxon>
        <taxon>Spirochaetia</taxon>
        <taxon>Spirochaetales</taxon>
        <taxon>Treponemataceae</taxon>
        <taxon>Treponema</taxon>
    </lineage>
</organism>
<keyword evidence="1" id="KW-1133">Transmembrane helix</keyword>
<dbReference type="PANTHER" id="PTHR28008:SF1">
    <property type="entry name" value="DOMAIN PROTEIN, PUTATIVE (AFU_ORTHOLOGUE AFUA_3G10980)-RELATED"/>
    <property type="match status" value="1"/>
</dbReference>
<evidence type="ECO:0000313" key="4">
    <source>
        <dbReference type="Proteomes" id="UP000015620"/>
    </source>
</evidence>
<feature type="transmembrane region" description="Helical" evidence="1">
    <location>
        <begin position="49"/>
        <end position="66"/>
    </location>
</feature>
<reference evidence="3 4" key="1">
    <citation type="journal article" date="2013" name="PLoS ONE">
        <title>Genome-Wide Relatedness of Treponema pedis, from Gingiva and Necrotic Skin Lesions of Pigs, with the Human Oral Pathogen Treponema denticola.</title>
        <authorList>
            <person name="Svartstrom O."/>
            <person name="Mushtaq M."/>
            <person name="Pringle M."/>
            <person name="Segerman B."/>
        </authorList>
    </citation>
    <scope>NUCLEOTIDE SEQUENCE [LARGE SCALE GENOMIC DNA]</scope>
    <source>
        <strain evidence="3">T A4</strain>
    </source>
</reference>
<name>S5ZUY8_9SPIR</name>
<protein>
    <submittedName>
        <fullName evidence="3">VanZ family protein</fullName>
    </submittedName>
</protein>
<evidence type="ECO:0000256" key="1">
    <source>
        <dbReference type="SAM" id="Phobius"/>
    </source>
</evidence>
<dbReference type="Proteomes" id="UP000015620">
    <property type="component" value="Chromosome"/>
</dbReference>
<keyword evidence="1" id="KW-0472">Membrane</keyword>
<feature type="transmembrane region" description="Helical" evidence="1">
    <location>
        <begin position="107"/>
        <end position="127"/>
    </location>
</feature>
<sequence length="133" mass="15138">MNLSFLKNKSKSEIFMCCCSLICFFLIFFLSSQSSLPKPVKTFSGSDKIVHAFAFGSLAFTFSYWFTQDAWEEHSLKCILIVFAVTACFGISDEIHQHFVKGRDSSVYDWFADCTGAVLACALRYSIVKLRHR</sequence>
<proteinExistence type="predicted"/>
<feature type="domain" description="VanZ-like" evidence="2">
    <location>
        <begin position="46"/>
        <end position="123"/>
    </location>
</feature>
<dbReference type="AlphaFoldDB" id="S5ZUY8"/>
<keyword evidence="1" id="KW-0812">Transmembrane</keyword>
<dbReference type="NCBIfam" id="NF037970">
    <property type="entry name" value="vanZ_1"/>
    <property type="match status" value="1"/>
</dbReference>
<evidence type="ECO:0000259" key="2">
    <source>
        <dbReference type="Pfam" id="PF04892"/>
    </source>
</evidence>
<dbReference type="Pfam" id="PF04892">
    <property type="entry name" value="VanZ"/>
    <property type="match status" value="1"/>
</dbReference>
<gene>
    <name evidence="3" type="ORF">TPE_1540</name>
</gene>
<dbReference type="HOGENOM" id="CLU_096028_5_0_12"/>
<dbReference type="PANTHER" id="PTHR28008">
    <property type="entry name" value="DOMAIN PROTEIN, PUTATIVE (AFU_ORTHOLOGUE AFUA_3G10980)-RELATED"/>
    <property type="match status" value="1"/>
</dbReference>
<feature type="transmembrane region" description="Helical" evidence="1">
    <location>
        <begin position="78"/>
        <end position="95"/>
    </location>
</feature>